<evidence type="ECO:0000256" key="1">
    <source>
        <dbReference type="SAM" id="Phobius"/>
    </source>
</evidence>
<sequence length="52" mass="5524">MLLPAVVTVAVTLANAALAVLFADPLTWLPGIVIVIAVAGARYGRRRGRRPR</sequence>
<name>A0A316FWI7_9ACTN</name>
<gene>
    <name evidence="2" type="ORF">BC793_101711</name>
</gene>
<evidence type="ECO:0000313" key="3">
    <source>
        <dbReference type="Proteomes" id="UP000245697"/>
    </source>
</evidence>
<dbReference type="Proteomes" id="UP000245697">
    <property type="component" value="Unassembled WGS sequence"/>
</dbReference>
<feature type="transmembrane region" description="Helical" evidence="1">
    <location>
        <begin position="26"/>
        <end position="44"/>
    </location>
</feature>
<keyword evidence="3" id="KW-1185">Reference proteome</keyword>
<proteinExistence type="predicted"/>
<organism evidence="2 3">
    <name type="scientific">Actinoplanes xinjiangensis</name>
    <dbReference type="NCBI Taxonomy" id="512350"/>
    <lineage>
        <taxon>Bacteria</taxon>
        <taxon>Bacillati</taxon>
        <taxon>Actinomycetota</taxon>
        <taxon>Actinomycetes</taxon>
        <taxon>Micromonosporales</taxon>
        <taxon>Micromonosporaceae</taxon>
        <taxon>Actinoplanes</taxon>
    </lineage>
</organism>
<keyword evidence="1" id="KW-1133">Transmembrane helix</keyword>
<reference evidence="2 3" key="1">
    <citation type="submission" date="2018-05" db="EMBL/GenBank/DDBJ databases">
        <title>Genomic Encyclopedia of Archaeal and Bacterial Type Strains, Phase II (KMG-II): from individual species to whole genera.</title>
        <authorList>
            <person name="Goeker M."/>
        </authorList>
    </citation>
    <scope>NUCLEOTIDE SEQUENCE [LARGE SCALE GENOMIC DNA]</scope>
    <source>
        <strain evidence="2 3">DSM 45184</strain>
    </source>
</reference>
<keyword evidence="1" id="KW-0812">Transmembrane</keyword>
<dbReference type="RefSeq" id="WP_158319193.1">
    <property type="nucleotide sequence ID" value="NZ_BONA01000010.1"/>
</dbReference>
<protein>
    <submittedName>
        <fullName evidence="2">Uncharacterized protein</fullName>
    </submittedName>
</protein>
<accession>A0A316FWI7</accession>
<dbReference type="EMBL" id="QGGR01000001">
    <property type="protein sequence ID" value="PWK52702.1"/>
    <property type="molecule type" value="Genomic_DNA"/>
</dbReference>
<dbReference type="AlphaFoldDB" id="A0A316FWI7"/>
<evidence type="ECO:0000313" key="2">
    <source>
        <dbReference type="EMBL" id="PWK52702.1"/>
    </source>
</evidence>
<comment type="caution">
    <text evidence="2">The sequence shown here is derived from an EMBL/GenBank/DDBJ whole genome shotgun (WGS) entry which is preliminary data.</text>
</comment>
<keyword evidence="1" id="KW-0472">Membrane</keyword>